<evidence type="ECO:0000313" key="2">
    <source>
        <dbReference type="EMBL" id="ETW85951.1"/>
    </source>
</evidence>
<protein>
    <submittedName>
        <fullName evidence="2">Uncharacterized protein</fullName>
    </submittedName>
</protein>
<dbReference type="RefSeq" id="XP_009542750.1">
    <property type="nucleotide sequence ID" value="XM_009544455.1"/>
</dbReference>
<gene>
    <name evidence="2" type="ORF">HETIRDRAFT_311013</name>
</gene>
<evidence type="ECO:0000313" key="3">
    <source>
        <dbReference type="Proteomes" id="UP000030671"/>
    </source>
</evidence>
<dbReference type="KEGG" id="hir:HETIRDRAFT_311013"/>
<dbReference type="InParanoid" id="W4KLM8"/>
<organism evidence="2 3">
    <name type="scientific">Heterobasidion irregulare (strain TC 32-1)</name>
    <dbReference type="NCBI Taxonomy" id="747525"/>
    <lineage>
        <taxon>Eukaryota</taxon>
        <taxon>Fungi</taxon>
        <taxon>Dikarya</taxon>
        <taxon>Basidiomycota</taxon>
        <taxon>Agaricomycotina</taxon>
        <taxon>Agaricomycetes</taxon>
        <taxon>Russulales</taxon>
        <taxon>Bondarzewiaceae</taxon>
        <taxon>Heterobasidion</taxon>
        <taxon>Heterobasidion annosum species complex</taxon>
    </lineage>
</organism>
<proteinExistence type="predicted"/>
<dbReference type="EMBL" id="KI925455">
    <property type="protein sequence ID" value="ETW85951.1"/>
    <property type="molecule type" value="Genomic_DNA"/>
</dbReference>
<dbReference type="Proteomes" id="UP000030671">
    <property type="component" value="Unassembled WGS sequence"/>
</dbReference>
<feature type="region of interest" description="Disordered" evidence="1">
    <location>
        <begin position="1"/>
        <end position="21"/>
    </location>
</feature>
<reference evidence="2 3" key="1">
    <citation type="journal article" date="2012" name="New Phytol.">
        <title>Insight into trade-off between wood decay and parasitism from the genome of a fungal forest pathogen.</title>
        <authorList>
            <person name="Olson A."/>
            <person name="Aerts A."/>
            <person name="Asiegbu F."/>
            <person name="Belbahri L."/>
            <person name="Bouzid O."/>
            <person name="Broberg A."/>
            <person name="Canback B."/>
            <person name="Coutinho P.M."/>
            <person name="Cullen D."/>
            <person name="Dalman K."/>
            <person name="Deflorio G."/>
            <person name="van Diepen L.T."/>
            <person name="Dunand C."/>
            <person name="Duplessis S."/>
            <person name="Durling M."/>
            <person name="Gonthier P."/>
            <person name="Grimwood J."/>
            <person name="Fossdal C.G."/>
            <person name="Hansson D."/>
            <person name="Henrissat B."/>
            <person name="Hietala A."/>
            <person name="Himmelstrand K."/>
            <person name="Hoffmeister D."/>
            <person name="Hogberg N."/>
            <person name="James T.Y."/>
            <person name="Karlsson M."/>
            <person name="Kohler A."/>
            <person name="Kues U."/>
            <person name="Lee Y.H."/>
            <person name="Lin Y.C."/>
            <person name="Lind M."/>
            <person name="Lindquist E."/>
            <person name="Lombard V."/>
            <person name="Lucas S."/>
            <person name="Lunden K."/>
            <person name="Morin E."/>
            <person name="Murat C."/>
            <person name="Park J."/>
            <person name="Raffaello T."/>
            <person name="Rouze P."/>
            <person name="Salamov A."/>
            <person name="Schmutz J."/>
            <person name="Solheim H."/>
            <person name="Stahlberg J."/>
            <person name="Velez H."/>
            <person name="de Vries R.P."/>
            <person name="Wiebenga A."/>
            <person name="Woodward S."/>
            <person name="Yakovlev I."/>
            <person name="Garbelotto M."/>
            <person name="Martin F."/>
            <person name="Grigoriev I.V."/>
            <person name="Stenlid J."/>
        </authorList>
    </citation>
    <scope>NUCLEOTIDE SEQUENCE [LARGE SCALE GENOMIC DNA]</scope>
    <source>
        <strain evidence="2 3">TC 32-1</strain>
    </source>
</reference>
<sequence length="359" mass="40174">MPRYQQPERTPPAYPFPPGSWGVRGTDNLRQYLSEAALPTMILGPTAPQIPPSGHKSHMNLLSTRLERGRHLTSMFSFDAGDLASSVRKSLSRALISCILKVTNAQVPDQTLAVEDEDPYTMERLSVPCQGFDIPRATLLAPDNLDRFVSWCDHLPLQTIQRVLHLVYPSSKSWRISPEGGDVDDSILRCFTWTRPPPKTGTDGDPGQTSAIIVVQPPWILAEQDLKSFGKCQSFPNYKEDWVRPMKSSERLWGKVYDVCVARDCPWFVLTNYSGWVFGVFSKGWTRGFATPVQAFNSSDSGILEYLFYWFSSSMGLPGSFVIPEVGDEHVGSSQERPCLVYDVMKKIPDAALALYSLT</sequence>
<dbReference type="HOGENOM" id="CLU_048299_0_0_1"/>
<dbReference type="eggNOG" id="ENOG502SX6R">
    <property type="taxonomic scope" value="Eukaryota"/>
</dbReference>
<dbReference type="GeneID" id="20669822"/>
<evidence type="ECO:0000256" key="1">
    <source>
        <dbReference type="SAM" id="MobiDB-lite"/>
    </source>
</evidence>
<accession>W4KLM8</accession>
<feature type="compositionally biased region" description="Pro residues" evidence="1">
    <location>
        <begin position="9"/>
        <end position="18"/>
    </location>
</feature>
<name>W4KLM8_HETIT</name>
<dbReference type="AlphaFoldDB" id="W4KLM8"/>
<dbReference type="OrthoDB" id="2579508at2759"/>
<keyword evidence="3" id="KW-1185">Reference proteome</keyword>